<organism evidence="2">
    <name type="scientific">Eucalyptus grandis</name>
    <name type="common">Flooded gum</name>
    <dbReference type="NCBI Taxonomy" id="71139"/>
    <lineage>
        <taxon>Eukaryota</taxon>
        <taxon>Viridiplantae</taxon>
        <taxon>Streptophyta</taxon>
        <taxon>Embryophyta</taxon>
        <taxon>Tracheophyta</taxon>
        <taxon>Spermatophyta</taxon>
        <taxon>Magnoliopsida</taxon>
        <taxon>eudicotyledons</taxon>
        <taxon>Gunneridae</taxon>
        <taxon>Pentapetalae</taxon>
        <taxon>rosids</taxon>
        <taxon>malvids</taxon>
        <taxon>Myrtales</taxon>
        <taxon>Myrtaceae</taxon>
        <taxon>Myrtoideae</taxon>
        <taxon>Eucalypteae</taxon>
        <taxon>Eucalyptus</taxon>
    </lineage>
</organism>
<protein>
    <submittedName>
        <fullName evidence="2">Uncharacterized protein</fullName>
    </submittedName>
</protein>
<reference evidence="2" key="1">
    <citation type="submission" date="2013-07" db="EMBL/GenBank/DDBJ databases">
        <title>The genome of Eucalyptus grandis.</title>
        <authorList>
            <person name="Schmutz J."/>
            <person name="Hayes R."/>
            <person name="Myburg A."/>
            <person name="Tuskan G."/>
            <person name="Grattapaglia D."/>
            <person name="Rokhsar D.S."/>
        </authorList>
    </citation>
    <scope>NUCLEOTIDE SEQUENCE</scope>
    <source>
        <tissue evidence="2">Leaf extractions</tissue>
    </source>
</reference>
<proteinExistence type="predicted"/>
<evidence type="ECO:0000313" key="2">
    <source>
        <dbReference type="EMBL" id="KCW73152.1"/>
    </source>
</evidence>
<dbReference type="AlphaFoldDB" id="A0A059C459"/>
<keyword evidence="1" id="KW-0812">Transmembrane</keyword>
<dbReference type="EMBL" id="KK198757">
    <property type="protein sequence ID" value="KCW73152.1"/>
    <property type="molecule type" value="Genomic_DNA"/>
</dbReference>
<name>A0A059C459_EUCGR</name>
<evidence type="ECO:0000256" key="1">
    <source>
        <dbReference type="SAM" id="Phobius"/>
    </source>
</evidence>
<accession>A0A059C459</accession>
<keyword evidence="1" id="KW-0472">Membrane</keyword>
<sequence>MEEQLLNPRYSQSKYSPDRYMMLNRDRDRERGMTLCWLFETKALVGMMLIPMLFLVSFAFESLPLPVPYLSFESHHPGFFFRMPGKVPYLYTLILKFPRVSIE</sequence>
<dbReference type="Gramene" id="KCW73152">
    <property type="protein sequence ID" value="KCW73152"/>
    <property type="gene ID" value="EUGRSUZ_E01604"/>
</dbReference>
<dbReference type="InParanoid" id="A0A059C459"/>
<keyword evidence="1" id="KW-1133">Transmembrane helix</keyword>
<gene>
    <name evidence="2" type="ORF">EUGRSUZ_E01604</name>
</gene>
<feature type="transmembrane region" description="Helical" evidence="1">
    <location>
        <begin position="35"/>
        <end position="60"/>
    </location>
</feature>